<gene>
    <name evidence="1" type="ORF">FO013_03345</name>
</gene>
<evidence type="ECO:0000313" key="1">
    <source>
        <dbReference type="EMBL" id="TSI18602.1"/>
    </source>
</evidence>
<evidence type="ECO:0000313" key="2">
    <source>
        <dbReference type="Proteomes" id="UP000316406"/>
    </source>
</evidence>
<reference evidence="1 2" key="1">
    <citation type="submission" date="2019-07" db="EMBL/GenBank/DDBJ databases">
        <title>Draft genome sequence of Brevibacterium aurantiacum XU54 isolated from Xinjiang China.</title>
        <authorList>
            <person name="Xu X."/>
        </authorList>
    </citation>
    <scope>NUCLEOTIDE SEQUENCE [LARGE SCALE GENOMIC DNA]</scope>
    <source>
        <strain evidence="1 2">XU54</strain>
    </source>
</reference>
<accession>A0A556CMF4</accession>
<dbReference type="EMBL" id="VLTK01000002">
    <property type="protein sequence ID" value="TSI18602.1"/>
    <property type="molecule type" value="Genomic_DNA"/>
</dbReference>
<sequence>MTQNNRPLGVLMLENGFDRIPGDIGNPDTFDFPVIYRTVTGATSKRVVHQQDAGLIDLFAEAAIELVDDGAAAMTTSCGFLARFQSELSARIPVPFTASSIDYLNRLKGFHSAVAVITADAGALNPNVLGPTALIPAAIVGLENCPAFRSAILEETARLDPAVVAREVAGVALQLAHEHPGLDAVVLECTNLPPYRAAIAEVLQIPIYDSVTLAHDLMGETTTDHGNAADRDL</sequence>
<dbReference type="RefSeq" id="WP_143921155.1">
    <property type="nucleotide sequence ID" value="NZ_VLTK01000002.1"/>
</dbReference>
<dbReference type="OrthoDB" id="5465390at2"/>
<proteinExistence type="predicted"/>
<keyword evidence="2" id="KW-1185">Reference proteome</keyword>
<protein>
    <submittedName>
        <fullName evidence="1">Aspartate/glutamate racemase family protein</fullName>
    </submittedName>
</protein>
<dbReference type="AlphaFoldDB" id="A0A556CMF4"/>
<dbReference type="Proteomes" id="UP000316406">
    <property type="component" value="Unassembled WGS sequence"/>
</dbReference>
<organism evidence="1 2">
    <name type="scientific">Brevibacterium aurantiacum</name>
    <dbReference type="NCBI Taxonomy" id="273384"/>
    <lineage>
        <taxon>Bacteria</taxon>
        <taxon>Bacillati</taxon>
        <taxon>Actinomycetota</taxon>
        <taxon>Actinomycetes</taxon>
        <taxon>Micrococcales</taxon>
        <taxon>Brevibacteriaceae</taxon>
        <taxon>Brevibacterium</taxon>
    </lineage>
</organism>
<name>A0A556CMF4_BREAU</name>
<comment type="caution">
    <text evidence="1">The sequence shown here is derived from an EMBL/GenBank/DDBJ whole genome shotgun (WGS) entry which is preliminary data.</text>
</comment>